<evidence type="ECO:0000256" key="4">
    <source>
        <dbReference type="ARBA" id="ARBA00022679"/>
    </source>
</evidence>
<dbReference type="NCBIfam" id="TIGR00027">
    <property type="entry name" value="mthyl_TIGR00027"/>
    <property type="match status" value="1"/>
</dbReference>
<dbReference type="SUPFAM" id="SSF53335">
    <property type="entry name" value="S-adenosyl-L-methionine-dependent methyltransferases"/>
    <property type="match status" value="1"/>
</dbReference>
<protein>
    <recommendedName>
        <fullName evidence="6">S-adenosyl-L-methionine-dependent methyltransferase</fullName>
        <ecNumber evidence="6">2.1.1.-</ecNumber>
    </recommendedName>
</protein>
<evidence type="ECO:0000256" key="5">
    <source>
        <dbReference type="ARBA" id="ARBA00022691"/>
    </source>
</evidence>
<dbReference type="InterPro" id="IPR007213">
    <property type="entry name" value="Ppm1/Ppm2/Tcmp"/>
</dbReference>
<comment type="function">
    <text evidence="1 6">Exhibits S-adenosyl-L-methionine-dependent methyltransferase activity.</text>
</comment>
<dbReference type="EC" id="2.1.1.-" evidence="6"/>
<comment type="similarity">
    <text evidence="2 6">Belongs to the UPF0677 family.</text>
</comment>
<evidence type="ECO:0000256" key="6">
    <source>
        <dbReference type="RuleBase" id="RU362030"/>
    </source>
</evidence>
<dbReference type="InterPro" id="IPR029063">
    <property type="entry name" value="SAM-dependent_MTases_sf"/>
</dbReference>
<dbReference type="Proteomes" id="UP001501747">
    <property type="component" value="Unassembled WGS sequence"/>
</dbReference>
<keyword evidence="5 6" id="KW-0949">S-adenosyl-L-methionine</keyword>
<proteinExistence type="inferred from homology"/>
<evidence type="ECO:0000313" key="8">
    <source>
        <dbReference type="Proteomes" id="UP001501747"/>
    </source>
</evidence>
<evidence type="ECO:0000313" key="7">
    <source>
        <dbReference type="EMBL" id="GAA4027012.1"/>
    </source>
</evidence>
<sequence>MVTDETSATGDAVPRGVGATALGVTRLRAIESNRARPLAIDPYAERILEAAVPAGSEWTADRGAAEPRFFRLMRDQVAVRTRFIDDTIARAVADGAAQVVVLGCGMDTRSYRLNWPEGVHVFDLDLPEVLAFRDAVLSRLAASGGHRTSVAADLREDWPRSLVAAGFDPTVRTLWVCEGLLYALPATAAEDLLTEITLLSSPASAVVVDHITDSPAFAAAREEVSPELLELWQGGPEHVGTWLSGHGWEPDVRDLRNEAARYGREIPEDLAGGQHEVARTWLAVGELASTNPGVSGRRWG</sequence>
<dbReference type="GO" id="GO:0032259">
    <property type="term" value="P:methylation"/>
    <property type="evidence" value="ECO:0007669"/>
    <property type="project" value="UniProtKB-KW"/>
</dbReference>
<evidence type="ECO:0000256" key="1">
    <source>
        <dbReference type="ARBA" id="ARBA00003907"/>
    </source>
</evidence>
<accession>A0ABP7TJD1</accession>
<name>A0ABP7TJD1_9PSEU</name>
<dbReference type="GO" id="GO:0008168">
    <property type="term" value="F:methyltransferase activity"/>
    <property type="evidence" value="ECO:0007669"/>
    <property type="project" value="UniProtKB-KW"/>
</dbReference>
<evidence type="ECO:0000256" key="2">
    <source>
        <dbReference type="ARBA" id="ARBA00008138"/>
    </source>
</evidence>
<organism evidence="7 8">
    <name type="scientific">Allokutzneria multivorans</name>
    <dbReference type="NCBI Taxonomy" id="1142134"/>
    <lineage>
        <taxon>Bacteria</taxon>
        <taxon>Bacillati</taxon>
        <taxon>Actinomycetota</taxon>
        <taxon>Actinomycetes</taxon>
        <taxon>Pseudonocardiales</taxon>
        <taxon>Pseudonocardiaceae</taxon>
        <taxon>Allokutzneria</taxon>
    </lineage>
</organism>
<keyword evidence="3 6" id="KW-0489">Methyltransferase</keyword>
<dbReference type="EMBL" id="BAABAL010000019">
    <property type="protein sequence ID" value="GAA4027012.1"/>
    <property type="molecule type" value="Genomic_DNA"/>
</dbReference>
<dbReference type="PANTHER" id="PTHR43619:SF2">
    <property type="entry name" value="S-ADENOSYL-L-METHIONINE-DEPENDENT METHYLTRANSFERASES SUPERFAMILY PROTEIN"/>
    <property type="match status" value="1"/>
</dbReference>
<keyword evidence="8" id="KW-1185">Reference proteome</keyword>
<evidence type="ECO:0000256" key="3">
    <source>
        <dbReference type="ARBA" id="ARBA00022603"/>
    </source>
</evidence>
<comment type="caution">
    <text evidence="7">The sequence shown here is derived from an EMBL/GenBank/DDBJ whole genome shotgun (WGS) entry which is preliminary data.</text>
</comment>
<dbReference type="PANTHER" id="PTHR43619">
    <property type="entry name" value="S-ADENOSYL-L-METHIONINE-DEPENDENT METHYLTRANSFERASE YKTD-RELATED"/>
    <property type="match status" value="1"/>
</dbReference>
<keyword evidence="4" id="KW-0808">Transferase</keyword>
<dbReference type="InterPro" id="IPR011610">
    <property type="entry name" value="SAM_mthyl_Trfase_ML2640-like"/>
</dbReference>
<reference evidence="8" key="1">
    <citation type="journal article" date="2019" name="Int. J. Syst. Evol. Microbiol.">
        <title>The Global Catalogue of Microorganisms (GCM) 10K type strain sequencing project: providing services to taxonomists for standard genome sequencing and annotation.</title>
        <authorList>
            <consortium name="The Broad Institute Genomics Platform"/>
            <consortium name="The Broad Institute Genome Sequencing Center for Infectious Disease"/>
            <person name="Wu L."/>
            <person name="Ma J."/>
        </authorList>
    </citation>
    <scope>NUCLEOTIDE SEQUENCE [LARGE SCALE GENOMIC DNA]</scope>
    <source>
        <strain evidence="8">JCM 17342</strain>
    </source>
</reference>
<dbReference type="Gene3D" id="3.40.50.150">
    <property type="entry name" value="Vaccinia Virus protein VP39"/>
    <property type="match status" value="1"/>
</dbReference>
<dbReference type="Pfam" id="PF04072">
    <property type="entry name" value="LCM"/>
    <property type="match status" value="1"/>
</dbReference>
<gene>
    <name evidence="7" type="ORF">GCM10022247_59970</name>
</gene>